<feature type="non-terminal residue" evidence="2">
    <location>
        <position position="360"/>
    </location>
</feature>
<proteinExistence type="predicted"/>
<feature type="compositionally biased region" description="Basic and acidic residues" evidence="1">
    <location>
        <begin position="40"/>
        <end position="51"/>
    </location>
</feature>
<dbReference type="HOGENOM" id="CLU_770676_0_0_1"/>
<feature type="region of interest" description="Disordered" evidence="1">
    <location>
        <begin position="169"/>
        <end position="205"/>
    </location>
</feature>
<feature type="compositionally biased region" description="Basic and acidic residues" evidence="1">
    <location>
        <begin position="175"/>
        <end position="185"/>
    </location>
</feature>
<feature type="non-terminal residue" evidence="2">
    <location>
        <position position="1"/>
    </location>
</feature>
<accession>E9I5N6</accession>
<gene>
    <name evidence="2" type="ORF">DAPPUDRAFT_123292</name>
</gene>
<feature type="region of interest" description="Disordered" evidence="1">
    <location>
        <begin position="285"/>
        <end position="360"/>
    </location>
</feature>
<organism evidence="2 3">
    <name type="scientific">Daphnia pulex</name>
    <name type="common">Water flea</name>
    <dbReference type="NCBI Taxonomy" id="6669"/>
    <lineage>
        <taxon>Eukaryota</taxon>
        <taxon>Metazoa</taxon>
        <taxon>Ecdysozoa</taxon>
        <taxon>Arthropoda</taxon>
        <taxon>Crustacea</taxon>
        <taxon>Branchiopoda</taxon>
        <taxon>Diplostraca</taxon>
        <taxon>Cladocera</taxon>
        <taxon>Anomopoda</taxon>
        <taxon>Daphniidae</taxon>
        <taxon>Daphnia</taxon>
    </lineage>
</organism>
<dbReference type="EMBL" id="GL735769">
    <property type="protein sequence ID" value="EFX60694.1"/>
    <property type="molecule type" value="Genomic_DNA"/>
</dbReference>
<evidence type="ECO:0000313" key="2">
    <source>
        <dbReference type="EMBL" id="EFX60694.1"/>
    </source>
</evidence>
<dbReference type="AlphaFoldDB" id="E9I5N6"/>
<sequence length="360" mass="39937">PSGIRAAGQAPGCGGQSARGPGGDADRPGTGHHRGAVPHAAHDQPHREPERLGGALQPQRQALGRRADGAALGGQRAQRRGHANAQAAWLRPDAHPPQGPGWPSPRKRQRRRLEGRVACPPRSRHRSLSLDRPARASTRLTVEADTPTLRSMRDWIIWRRRSSTISSALAGSMARGDRTGRDDASARPATPPSLQPSPDKHRTQSIEDSQLIHARRHHRVVVDHHRHWLAAVDRVKHQRGSVDDDQGRDDLQHDERHAAGVDLPGADAPAAASVGRHRVALGRDAAQVRQRQSERWGQERGLQGHRDDDAEPDQVDLHGHRHRRQDRDHDERDLESVDEHAEHEDQRADRQQEADLPARQ</sequence>
<name>E9I5N6_DAPPU</name>
<reference evidence="2 3" key="1">
    <citation type="journal article" date="2011" name="Science">
        <title>The ecoresponsive genome of Daphnia pulex.</title>
        <authorList>
            <person name="Colbourne J.K."/>
            <person name="Pfrender M.E."/>
            <person name="Gilbert D."/>
            <person name="Thomas W.K."/>
            <person name="Tucker A."/>
            <person name="Oakley T.H."/>
            <person name="Tokishita S."/>
            <person name="Aerts A."/>
            <person name="Arnold G.J."/>
            <person name="Basu M.K."/>
            <person name="Bauer D.J."/>
            <person name="Caceres C.E."/>
            <person name="Carmel L."/>
            <person name="Casola C."/>
            <person name="Choi J.H."/>
            <person name="Detter J.C."/>
            <person name="Dong Q."/>
            <person name="Dusheyko S."/>
            <person name="Eads B.D."/>
            <person name="Frohlich T."/>
            <person name="Geiler-Samerotte K.A."/>
            <person name="Gerlach D."/>
            <person name="Hatcher P."/>
            <person name="Jogdeo S."/>
            <person name="Krijgsveld J."/>
            <person name="Kriventseva E.V."/>
            <person name="Kultz D."/>
            <person name="Laforsch C."/>
            <person name="Lindquist E."/>
            <person name="Lopez J."/>
            <person name="Manak J.R."/>
            <person name="Muller J."/>
            <person name="Pangilinan J."/>
            <person name="Patwardhan R.P."/>
            <person name="Pitluck S."/>
            <person name="Pritham E.J."/>
            <person name="Rechtsteiner A."/>
            <person name="Rho M."/>
            <person name="Rogozin I.B."/>
            <person name="Sakarya O."/>
            <person name="Salamov A."/>
            <person name="Schaack S."/>
            <person name="Shapiro H."/>
            <person name="Shiga Y."/>
            <person name="Skalitzky C."/>
            <person name="Smith Z."/>
            <person name="Souvorov A."/>
            <person name="Sung W."/>
            <person name="Tang Z."/>
            <person name="Tsuchiya D."/>
            <person name="Tu H."/>
            <person name="Vos H."/>
            <person name="Wang M."/>
            <person name="Wolf Y.I."/>
            <person name="Yamagata H."/>
            <person name="Yamada T."/>
            <person name="Ye Y."/>
            <person name="Shaw J.R."/>
            <person name="Andrews J."/>
            <person name="Crease T.J."/>
            <person name="Tang H."/>
            <person name="Lucas S.M."/>
            <person name="Robertson H.M."/>
            <person name="Bork P."/>
            <person name="Koonin E.V."/>
            <person name="Zdobnov E.M."/>
            <person name="Grigoriev I.V."/>
            <person name="Lynch M."/>
            <person name="Boore J.L."/>
        </authorList>
    </citation>
    <scope>NUCLEOTIDE SEQUENCE [LARGE SCALE GENOMIC DNA]</scope>
</reference>
<evidence type="ECO:0000313" key="3">
    <source>
        <dbReference type="Proteomes" id="UP000000305"/>
    </source>
</evidence>
<feature type="region of interest" description="Disordered" evidence="1">
    <location>
        <begin position="1"/>
        <end position="134"/>
    </location>
</feature>
<feature type="compositionally biased region" description="Gly residues" evidence="1">
    <location>
        <begin position="11"/>
        <end position="23"/>
    </location>
</feature>
<dbReference type="Proteomes" id="UP000000305">
    <property type="component" value="Unassembled WGS sequence"/>
</dbReference>
<evidence type="ECO:0000256" key="1">
    <source>
        <dbReference type="SAM" id="MobiDB-lite"/>
    </source>
</evidence>
<feature type="compositionally biased region" description="Basic and acidic residues" evidence="1">
    <location>
        <begin position="325"/>
        <end position="360"/>
    </location>
</feature>
<feature type="compositionally biased region" description="Basic and acidic residues" evidence="1">
    <location>
        <begin position="291"/>
        <end position="308"/>
    </location>
</feature>
<feature type="compositionally biased region" description="Low complexity" evidence="1">
    <location>
        <begin position="59"/>
        <end position="76"/>
    </location>
</feature>
<dbReference type="InParanoid" id="E9I5N6"/>
<protein>
    <submittedName>
        <fullName evidence="2">Uncharacterized protein</fullName>
    </submittedName>
</protein>
<dbReference type="KEGG" id="dpx:DAPPUDRAFT_123292"/>
<keyword evidence="3" id="KW-1185">Reference proteome</keyword>